<keyword evidence="7" id="KW-0997">Cell inner membrane</keyword>
<reference evidence="9 10" key="1">
    <citation type="submission" date="2015-03" db="EMBL/GenBank/DDBJ databases">
        <title>Pseudomonas fluorescens 1855-344 Genome sequencing and assembly.</title>
        <authorList>
            <person name="Eng W.W.H."/>
            <person name="Gan H.M."/>
            <person name="Savka M.A."/>
        </authorList>
    </citation>
    <scope>NUCLEOTIDE SEQUENCE [LARGE SCALE GENOMIC DNA]</scope>
    <source>
        <strain evidence="9 10">1855-344</strain>
    </source>
</reference>
<dbReference type="Pfam" id="PF02618">
    <property type="entry name" value="YceG"/>
    <property type="match status" value="1"/>
</dbReference>
<evidence type="ECO:0000256" key="2">
    <source>
        <dbReference type="ARBA" id="ARBA00022692"/>
    </source>
</evidence>
<comment type="caution">
    <text evidence="9">The sequence shown here is derived from an EMBL/GenBank/DDBJ whole genome shotgun (WGS) entry which is preliminary data.</text>
</comment>
<organism evidence="9 10">
    <name type="scientific">Pseudomonas kilonensis</name>
    <dbReference type="NCBI Taxonomy" id="132476"/>
    <lineage>
        <taxon>Bacteria</taxon>
        <taxon>Pseudomonadati</taxon>
        <taxon>Pseudomonadota</taxon>
        <taxon>Gammaproteobacteria</taxon>
        <taxon>Pseudomonadales</taxon>
        <taxon>Pseudomonadaceae</taxon>
        <taxon>Pseudomonas</taxon>
    </lineage>
</organism>
<name>A0A0F4XPY1_9PSED</name>
<dbReference type="InterPro" id="IPR003770">
    <property type="entry name" value="MLTG-like"/>
</dbReference>
<keyword evidence="2 7" id="KW-0812">Transmembrane</keyword>
<dbReference type="EMBL" id="JZXC01000011">
    <property type="protein sequence ID" value="KKA07468.1"/>
    <property type="molecule type" value="Genomic_DNA"/>
</dbReference>
<dbReference type="CDD" id="cd08010">
    <property type="entry name" value="MltG_like"/>
    <property type="match status" value="1"/>
</dbReference>
<comment type="function">
    <text evidence="7">Functions as a peptidoglycan terminase that cleaves nascent peptidoglycan strands endolytically to terminate their elongation.</text>
</comment>
<evidence type="ECO:0000313" key="9">
    <source>
        <dbReference type="EMBL" id="KKA07468.1"/>
    </source>
</evidence>
<evidence type="ECO:0000256" key="7">
    <source>
        <dbReference type="HAMAP-Rule" id="MF_02065"/>
    </source>
</evidence>
<feature type="compositionally biased region" description="Pro residues" evidence="8">
    <location>
        <begin position="367"/>
        <end position="386"/>
    </location>
</feature>
<dbReference type="Gene3D" id="3.30.160.60">
    <property type="entry name" value="Classic Zinc Finger"/>
    <property type="match status" value="1"/>
</dbReference>
<dbReference type="OrthoDB" id="9814591at2"/>
<feature type="region of interest" description="Disordered" evidence="8">
    <location>
        <begin position="333"/>
        <end position="386"/>
    </location>
</feature>
<dbReference type="GO" id="GO:0009252">
    <property type="term" value="P:peptidoglycan biosynthetic process"/>
    <property type="evidence" value="ECO:0007669"/>
    <property type="project" value="UniProtKB-UniRule"/>
</dbReference>
<evidence type="ECO:0000256" key="5">
    <source>
        <dbReference type="ARBA" id="ARBA00023239"/>
    </source>
</evidence>
<evidence type="ECO:0000256" key="8">
    <source>
        <dbReference type="SAM" id="MobiDB-lite"/>
    </source>
</evidence>
<protein>
    <recommendedName>
        <fullName evidence="7">Endolytic murein transglycosylase</fullName>
        <ecNumber evidence="7">4.2.2.29</ecNumber>
    </recommendedName>
    <alternativeName>
        <fullName evidence="7">Peptidoglycan lytic transglycosylase</fullName>
    </alternativeName>
    <alternativeName>
        <fullName evidence="7">Peptidoglycan polymerization terminase</fullName>
    </alternativeName>
</protein>
<dbReference type="EC" id="4.2.2.29" evidence="7"/>
<evidence type="ECO:0000313" key="10">
    <source>
        <dbReference type="Proteomes" id="UP000033662"/>
    </source>
</evidence>
<evidence type="ECO:0000256" key="4">
    <source>
        <dbReference type="ARBA" id="ARBA00023136"/>
    </source>
</evidence>
<dbReference type="HAMAP" id="MF_02065">
    <property type="entry name" value="MltG"/>
    <property type="match status" value="1"/>
</dbReference>
<dbReference type="PANTHER" id="PTHR30518">
    <property type="entry name" value="ENDOLYTIC MUREIN TRANSGLYCOSYLASE"/>
    <property type="match status" value="1"/>
</dbReference>
<evidence type="ECO:0000256" key="1">
    <source>
        <dbReference type="ARBA" id="ARBA00022475"/>
    </source>
</evidence>
<keyword evidence="6 7" id="KW-0961">Cell wall biogenesis/degradation</keyword>
<dbReference type="NCBIfam" id="TIGR00247">
    <property type="entry name" value="endolytic transglycosylase MltG"/>
    <property type="match status" value="1"/>
</dbReference>
<keyword evidence="4 7" id="KW-0472">Membrane</keyword>
<sequence length="386" mass="42791">MRRKFLLLLETGLVLAGLLLGASAWKIHSALQQPLNITQEELLDVPNGTTPTGTLKRLEADGLIKDAFWLRIYWRFNLAGQPLHSGEYRMVPGMTMEGLIGVWKRGEVVQYSVTLVEGWNFRQVRAALAKDEKLQQTLTGLSDSQVMDRLGHPGIFPEGRFFPDTYRFVRGTSDVDLLQKAYDRLEDVLAKEWAQRAADVPYTQPYQALIMASLVEKETGVPQERGQIAGVFVRRMRLGMLLQTDPTVIYGLGERYTGKLTRAHLKEETPYNTYLIPGLPPTPIAMVGREAIHAALNPVSGNSLYFVARGDGSHVFSDDLESHNNAVREFQLKRRADYRSSPAPATSDEQAPIPAASPDTAPDAVPQVPPQVPAPEPDASEPPSPQ</sequence>
<accession>A0A0F4XPY1</accession>
<keyword evidence="3 7" id="KW-1133">Transmembrane helix</keyword>
<dbReference type="AlphaFoldDB" id="A0A0F4XPY1"/>
<feature type="site" description="Important for catalytic activity" evidence="7">
    <location>
        <position position="218"/>
    </location>
</feature>
<keyword evidence="1 7" id="KW-1003">Cell membrane</keyword>
<dbReference type="GO" id="GO:0005886">
    <property type="term" value="C:plasma membrane"/>
    <property type="evidence" value="ECO:0007669"/>
    <property type="project" value="UniProtKB-UniRule"/>
</dbReference>
<dbReference type="PATRIC" id="fig|132476.4.peg.769"/>
<dbReference type="Proteomes" id="UP000033662">
    <property type="component" value="Unassembled WGS sequence"/>
</dbReference>
<dbReference type="PANTHER" id="PTHR30518:SF2">
    <property type="entry name" value="ENDOLYTIC MUREIN TRANSGLYCOSYLASE"/>
    <property type="match status" value="1"/>
</dbReference>
<comment type="similarity">
    <text evidence="7">Belongs to the transglycosylase MltG family.</text>
</comment>
<keyword evidence="5 7" id="KW-0456">Lyase</keyword>
<comment type="catalytic activity">
    <reaction evidence="7">
        <text>a peptidoglycan chain = a peptidoglycan chain with N-acetyl-1,6-anhydromuramyl-[peptide] at the reducing end + a peptidoglycan chain with N-acetylglucosamine at the non-reducing end.</text>
        <dbReference type="EC" id="4.2.2.29"/>
    </reaction>
</comment>
<evidence type="ECO:0000256" key="6">
    <source>
        <dbReference type="ARBA" id="ARBA00023316"/>
    </source>
</evidence>
<dbReference type="GO" id="GO:0071555">
    <property type="term" value="P:cell wall organization"/>
    <property type="evidence" value="ECO:0007669"/>
    <property type="project" value="UniProtKB-KW"/>
</dbReference>
<proteinExistence type="inferred from homology"/>
<gene>
    <name evidence="7" type="primary">mltG</name>
    <name evidence="9" type="ORF">VP02_13440</name>
</gene>
<dbReference type="GO" id="GO:0008932">
    <property type="term" value="F:lytic endotransglycosylase activity"/>
    <property type="evidence" value="ECO:0007669"/>
    <property type="project" value="UniProtKB-UniRule"/>
</dbReference>
<dbReference type="Gene3D" id="3.30.1490.480">
    <property type="entry name" value="Endolytic murein transglycosylase"/>
    <property type="match status" value="1"/>
</dbReference>
<evidence type="ECO:0000256" key="3">
    <source>
        <dbReference type="ARBA" id="ARBA00022989"/>
    </source>
</evidence>